<evidence type="ECO:0000313" key="3">
    <source>
        <dbReference type="Proteomes" id="UP001286456"/>
    </source>
</evidence>
<dbReference type="AlphaFoldDB" id="A0AAE0IWQ5"/>
<gene>
    <name evidence="2" type="ORF">B0T19DRAFT_398439</name>
</gene>
<organism evidence="2 3">
    <name type="scientific">Cercophora scortea</name>
    <dbReference type="NCBI Taxonomy" id="314031"/>
    <lineage>
        <taxon>Eukaryota</taxon>
        <taxon>Fungi</taxon>
        <taxon>Dikarya</taxon>
        <taxon>Ascomycota</taxon>
        <taxon>Pezizomycotina</taxon>
        <taxon>Sordariomycetes</taxon>
        <taxon>Sordariomycetidae</taxon>
        <taxon>Sordariales</taxon>
        <taxon>Lasiosphaeriaceae</taxon>
        <taxon>Cercophora</taxon>
    </lineage>
</organism>
<evidence type="ECO:0000313" key="2">
    <source>
        <dbReference type="EMBL" id="KAK3332696.1"/>
    </source>
</evidence>
<comment type="caution">
    <text evidence="2">The sequence shown here is derived from an EMBL/GenBank/DDBJ whole genome shotgun (WGS) entry which is preliminary data.</text>
</comment>
<feature type="region of interest" description="Disordered" evidence="1">
    <location>
        <begin position="1"/>
        <end position="25"/>
    </location>
</feature>
<keyword evidence="3" id="KW-1185">Reference proteome</keyword>
<protein>
    <submittedName>
        <fullName evidence="2">Uncharacterized protein</fullName>
    </submittedName>
</protein>
<sequence length="115" mass="13026">MAGVHHHTHSMTPPHAPGPYKAPLGPKDSRILEPIIYLVRLAPGHTLEKHSEAIGRDIQPYVVMILNMEKYRVRNQVLFTCQGVDDKMLDDIRLDPGVERVDYDGGWNLLFDGEN</sequence>
<accession>A0AAE0IWQ5</accession>
<reference evidence="2" key="2">
    <citation type="submission" date="2023-06" db="EMBL/GenBank/DDBJ databases">
        <authorList>
            <consortium name="Lawrence Berkeley National Laboratory"/>
            <person name="Haridas S."/>
            <person name="Hensen N."/>
            <person name="Bonometti L."/>
            <person name="Westerberg I."/>
            <person name="Brannstrom I.O."/>
            <person name="Guillou S."/>
            <person name="Cros-Aarteil S."/>
            <person name="Calhoun S."/>
            <person name="Kuo A."/>
            <person name="Mondo S."/>
            <person name="Pangilinan J."/>
            <person name="Riley R."/>
            <person name="Labutti K."/>
            <person name="Andreopoulos B."/>
            <person name="Lipzen A."/>
            <person name="Chen C."/>
            <person name="Yanf M."/>
            <person name="Daum C."/>
            <person name="Ng V."/>
            <person name="Clum A."/>
            <person name="Steindorff A."/>
            <person name="Ohm R."/>
            <person name="Martin F."/>
            <person name="Silar P."/>
            <person name="Natvig D."/>
            <person name="Lalanne C."/>
            <person name="Gautier V."/>
            <person name="Ament-Velasquez S.L."/>
            <person name="Kruys A."/>
            <person name="Hutchinson M.I."/>
            <person name="Powell A.J."/>
            <person name="Barry K."/>
            <person name="Miller A.N."/>
            <person name="Grigoriev I.V."/>
            <person name="Debuchy R."/>
            <person name="Gladieux P."/>
            <person name="Thoren M.H."/>
            <person name="Johannesson H."/>
        </authorList>
    </citation>
    <scope>NUCLEOTIDE SEQUENCE</scope>
    <source>
        <strain evidence="2">SMH4131-1</strain>
    </source>
</reference>
<evidence type="ECO:0000256" key="1">
    <source>
        <dbReference type="SAM" id="MobiDB-lite"/>
    </source>
</evidence>
<dbReference type="Proteomes" id="UP001286456">
    <property type="component" value="Unassembled WGS sequence"/>
</dbReference>
<proteinExistence type="predicted"/>
<name>A0AAE0IWQ5_9PEZI</name>
<reference evidence="2" key="1">
    <citation type="journal article" date="2023" name="Mol. Phylogenet. Evol.">
        <title>Genome-scale phylogeny and comparative genomics of the fungal order Sordariales.</title>
        <authorList>
            <person name="Hensen N."/>
            <person name="Bonometti L."/>
            <person name="Westerberg I."/>
            <person name="Brannstrom I.O."/>
            <person name="Guillou S."/>
            <person name="Cros-Aarteil S."/>
            <person name="Calhoun S."/>
            <person name="Haridas S."/>
            <person name="Kuo A."/>
            <person name="Mondo S."/>
            <person name="Pangilinan J."/>
            <person name="Riley R."/>
            <person name="LaButti K."/>
            <person name="Andreopoulos B."/>
            <person name="Lipzen A."/>
            <person name="Chen C."/>
            <person name="Yan M."/>
            <person name="Daum C."/>
            <person name="Ng V."/>
            <person name="Clum A."/>
            <person name="Steindorff A."/>
            <person name="Ohm R.A."/>
            <person name="Martin F."/>
            <person name="Silar P."/>
            <person name="Natvig D.O."/>
            <person name="Lalanne C."/>
            <person name="Gautier V."/>
            <person name="Ament-Velasquez S.L."/>
            <person name="Kruys A."/>
            <person name="Hutchinson M.I."/>
            <person name="Powell A.J."/>
            <person name="Barry K."/>
            <person name="Miller A.N."/>
            <person name="Grigoriev I.V."/>
            <person name="Debuchy R."/>
            <person name="Gladieux P."/>
            <person name="Hiltunen Thoren M."/>
            <person name="Johannesson H."/>
        </authorList>
    </citation>
    <scope>NUCLEOTIDE SEQUENCE</scope>
    <source>
        <strain evidence="2">SMH4131-1</strain>
    </source>
</reference>
<dbReference type="EMBL" id="JAUEPO010000002">
    <property type="protein sequence ID" value="KAK3332696.1"/>
    <property type="molecule type" value="Genomic_DNA"/>
</dbReference>